<keyword evidence="1" id="KW-0812">Transmembrane</keyword>
<feature type="transmembrane region" description="Helical" evidence="1">
    <location>
        <begin position="123"/>
        <end position="150"/>
    </location>
</feature>
<accession>A0A1T5CYS0</accession>
<dbReference type="OrthoDB" id="513552at2"/>
<feature type="transmembrane region" description="Helical" evidence="1">
    <location>
        <begin position="70"/>
        <end position="93"/>
    </location>
</feature>
<evidence type="ECO:0008006" key="4">
    <source>
        <dbReference type="Google" id="ProtNLM"/>
    </source>
</evidence>
<dbReference type="PANTHER" id="PTHR35519">
    <property type="entry name" value="MEMBRANE PROTEINS"/>
    <property type="match status" value="1"/>
</dbReference>
<proteinExistence type="predicted"/>
<dbReference type="STRING" id="572036.SAMN05661099_2037"/>
<feature type="transmembrane region" description="Helical" evidence="1">
    <location>
        <begin position="37"/>
        <end position="58"/>
    </location>
</feature>
<protein>
    <recommendedName>
        <fullName evidence="4">DUF4112 domain-containing protein</fullName>
    </recommendedName>
</protein>
<keyword evidence="1" id="KW-0472">Membrane</keyword>
<sequence>MEKALSTRLKWVERVSHLMDEQFKIPGTNFRFGLDPIMNFIPIAGDLGGFAVSTALLLTMAKHGVSRKVLLLMTLNIILDSTIGAIPILGNIFDFAYKSNSRNIKLLKEHYEEGKHQGSGKGIIAWIIITLILSFALIVYVLWATISWLAGML</sequence>
<keyword evidence="3" id="KW-1185">Reference proteome</keyword>
<evidence type="ECO:0000313" key="3">
    <source>
        <dbReference type="Proteomes" id="UP000189981"/>
    </source>
</evidence>
<dbReference type="AlphaFoldDB" id="A0A1T5CYS0"/>
<dbReference type="InterPro" id="IPR025187">
    <property type="entry name" value="DUF4112"/>
</dbReference>
<dbReference type="RefSeq" id="WP_079702575.1">
    <property type="nucleotide sequence ID" value="NZ_FUYR01000002.1"/>
</dbReference>
<evidence type="ECO:0000256" key="1">
    <source>
        <dbReference type="SAM" id="Phobius"/>
    </source>
</evidence>
<dbReference type="Pfam" id="PF13430">
    <property type="entry name" value="DUF4112"/>
    <property type="match status" value="1"/>
</dbReference>
<dbReference type="EMBL" id="FUYR01000002">
    <property type="protein sequence ID" value="SKB64604.1"/>
    <property type="molecule type" value="Genomic_DNA"/>
</dbReference>
<dbReference type="Proteomes" id="UP000189981">
    <property type="component" value="Unassembled WGS sequence"/>
</dbReference>
<dbReference type="PANTHER" id="PTHR35519:SF2">
    <property type="entry name" value="PH DOMAIN PROTEIN"/>
    <property type="match status" value="1"/>
</dbReference>
<organism evidence="2 3">
    <name type="scientific">Daejeonella lutea</name>
    <dbReference type="NCBI Taxonomy" id="572036"/>
    <lineage>
        <taxon>Bacteria</taxon>
        <taxon>Pseudomonadati</taxon>
        <taxon>Bacteroidota</taxon>
        <taxon>Sphingobacteriia</taxon>
        <taxon>Sphingobacteriales</taxon>
        <taxon>Sphingobacteriaceae</taxon>
        <taxon>Daejeonella</taxon>
    </lineage>
</organism>
<reference evidence="3" key="1">
    <citation type="submission" date="2017-02" db="EMBL/GenBank/DDBJ databases">
        <authorList>
            <person name="Varghese N."/>
            <person name="Submissions S."/>
        </authorList>
    </citation>
    <scope>NUCLEOTIDE SEQUENCE [LARGE SCALE GENOMIC DNA]</scope>
    <source>
        <strain evidence="3">DSM 22385</strain>
    </source>
</reference>
<name>A0A1T5CYS0_9SPHI</name>
<gene>
    <name evidence="2" type="ORF">SAMN05661099_2037</name>
</gene>
<keyword evidence="1" id="KW-1133">Transmembrane helix</keyword>
<evidence type="ECO:0000313" key="2">
    <source>
        <dbReference type="EMBL" id="SKB64604.1"/>
    </source>
</evidence>